<dbReference type="EMBL" id="GGEC01056824">
    <property type="protein sequence ID" value="MBX37308.1"/>
    <property type="molecule type" value="Transcribed_RNA"/>
</dbReference>
<protein>
    <submittedName>
        <fullName evidence="1">Uncharacterized protein</fullName>
    </submittedName>
</protein>
<sequence length="59" mass="6590">MVRSWFLHFKELIEAQFMLLGTSDSDTSLCAACSASLQYILLHILPVCSDPFPLCIAKN</sequence>
<accession>A0A2P2N4D2</accession>
<reference evidence="1" key="1">
    <citation type="submission" date="2018-02" db="EMBL/GenBank/DDBJ databases">
        <title>Rhizophora mucronata_Transcriptome.</title>
        <authorList>
            <person name="Meera S.P."/>
            <person name="Sreeshan A."/>
            <person name="Augustine A."/>
        </authorList>
    </citation>
    <scope>NUCLEOTIDE SEQUENCE</scope>
    <source>
        <tissue evidence="1">Leaf</tissue>
    </source>
</reference>
<evidence type="ECO:0000313" key="1">
    <source>
        <dbReference type="EMBL" id="MBX37308.1"/>
    </source>
</evidence>
<name>A0A2P2N4D2_RHIMU</name>
<organism evidence="1">
    <name type="scientific">Rhizophora mucronata</name>
    <name type="common">Asiatic mangrove</name>
    <dbReference type="NCBI Taxonomy" id="61149"/>
    <lineage>
        <taxon>Eukaryota</taxon>
        <taxon>Viridiplantae</taxon>
        <taxon>Streptophyta</taxon>
        <taxon>Embryophyta</taxon>
        <taxon>Tracheophyta</taxon>
        <taxon>Spermatophyta</taxon>
        <taxon>Magnoliopsida</taxon>
        <taxon>eudicotyledons</taxon>
        <taxon>Gunneridae</taxon>
        <taxon>Pentapetalae</taxon>
        <taxon>rosids</taxon>
        <taxon>fabids</taxon>
        <taxon>Malpighiales</taxon>
        <taxon>Rhizophoraceae</taxon>
        <taxon>Rhizophora</taxon>
    </lineage>
</organism>
<dbReference type="AlphaFoldDB" id="A0A2P2N4D2"/>
<proteinExistence type="predicted"/>